<dbReference type="Proteomes" id="UP000623301">
    <property type="component" value="Unassembled WGS sequence"/>
</dbReference>
<comment type="caution">
    <text evidence="1">The sequence shown here is derived from an EMBL/GenBank/DDBJ whole genome shotgun (WGS) entry which is preliminary data.</text>
</comment>
<organism evidence="1 2">
    <name type="scientific">Aureibaculum flavum</name>
    <dbReference type="NCBI Taxonomy" id="2795986"/>
    <lineage>
        <taxon>Bacteria</taxon>
        <taxon>Pseudomonadati</taxon>
        <taxon>Bacteroidota</taxon>
        <taxon>Flavobacteriia</taxon>
        <taxon>Flavobacteriales</taxon>
        <taxon>Flavobacteriaceae</taxon>
        <taxon>Aureibaculum</taxon>
    </lineage>
</organism>
<dbReference type="RefSeq" id="WP_198841873.1">
    <property type="nucleotide sequence ID" value="NZ_JAEHFJ010000006.1"/>
</dbReference>
<dbReference type="EMBL" id="JAEHFJ010000006">
    <property type="protein sequence ID" value="MBJ2175190.1"/>
    <property type="molecule type" value="Genomic_DNA"/>
</dbReference>
<evidence type="ECO:0000313" key="1">
    <source>
        <dbReference type="EMBL" id="MBJ2175190.1"/>
    </source>
</evidence>
<sequence>MDRKIETYSEKPKKWGNAYRYRGDIYLTALETNSVAVVLAKDKSVKTMIKNPNMLWSHGVSYNHVDDYMYVSAAQVSRGAVYNEGKGLSTKPFYIFRF</sequence>
<dbReference type="InterPro" id="IPR011042">
    <property type="entry name" value="6-blade_b-propeller_TolB-like"/>
</dbReference>
<protein>
    <submittedName>
        <fullName evidence="1">Uncharacterized protein</fullName>
    </submittedName>
</protein>
<accession>A0ABS0WT86</accession>
<name>A0ABS0WT86_9FLAO</name>
<reference evidence="1 2" key="1">
    <citation type="submission" date="2020-12" db="EMBL/GenBank/DDBJ databases">
        <title>Aureibaculum luteum sp. nov. and Aureibaculum flavum sp. nov., novel members of the family Flavobacteriaceae isolated from Antarctic intertidal sediments.</title>
        <authorList>
            <person name="He X."/>
            <person name="Zhang X."/>
        </authorList>
    </citation>
    <scope>NUCLEOTIDE SEQUENCE [LARGE SCALE GENOMIC DNA]</scope>
    <source>
        <strain evidence="1 2">A20</strain>
    </source>
</reference>
<dbReference type="Gene3D" id="2.120.10.30">
    <property type="entry name" value="TolB, C-terminal domain"/>
    <property type="match status" value="1"/>
</dbReference>
<proteinExistence type="predicted"/>
<gene>
    <name evidence="1" type="ORF">JBL43_13135</name>
</gene>
<keyword evidence="2" id="KW-1185">Reference proteome</keyword>
<evidence type="ECO:0000313" key="2">
    <source>
        <dbReference type="Proteomes" id="UP000623301"/>
    </source>
</evidence>